<evidence type="ECO:0000256" key="6">
    <source>
        <dbReference type="SAM" id="MobiDB-lite"/>
    </source>
</evidence>
<evidence type="ECO:0000256" key="4">
    <source>
        <dbReference type="ARBA" id="ARBA00022989"/>
    </source>
</evidence>
<dbReference type="Proteomes" id="UP000737171">
    <property type="component" value="Unassembled WGS sequence"/>
</dbReference>
<keyword evidence="9" id="KW-1185">Reference proteome</keyword>
<gene>
    <name evidence="8" type="ORF">HLB44_06300</name>
</gene>
<feature type="transmembrane region" description="Helical" evidence="7">
    <location>
        <begin position="32"/>
        <end position="53"/>
    </location>
</feature>
<evidence type="ECO:0000313" key="8">
    <source>
        <dbReference type="EMBL" id="NRF66588.1"/>
    </source>
</evidence>
<accession>A0ABX2ED10</accession>
<proteinExistence type="predicted"/>
<reference evidence="8 9" key="1">
    <citation type="submission" date="2020-05" db="EMBL/GenBank/DDBJ databases">
        <title>Aquincola sp. isolate from soil.</title>
        <authorList>
            <person name="Han J."/>
            <person name="Kim D.-U."/>
        </authorList>
    </citation>
    <scope>NUCLEOTIDE SEQUENCE [LARGE SCALE GENOMIC DNA]</scope>
    <source>
        <strain evidence="8 9">S2</strain>
    </source>
</reference>
<evidence type="ECO:0000313" key="9">
    <source>
        <dbReference type="Proteomes" id="UP000737171"/>
    </source>
</evidence>
<dbReference type="PRINTS" id="PR00885">
    <property type="entry name" value="BCTERIALGSPH"/>
</dbReference>
<keyword evidence="5 7" id="KW-0472">Membrane</keyword>
<dbReference type="NCBIfam" id="TIGR02532">
    <property type="entry name" value="IV_pilin_GFxxxE"/>
    <property type="match status" value="1"/>
</dbReference>
<evidence type="ECO:0000256" key="3">
    <source>
        <dbReference type="ARBA" id="ARBA00022692"/>
    </source>
</evidence>
<name>A0ABX2ED10_9BURK</name>
<evidence type="ECO:0000256" key="2">
    <source>
        <dbReference type="ARBA" id="ARBA00022481"/>
    </source>
</evidence>
<sequence>MCSASAPTAKPAVRARTPTSVPGSRRRRGFTLVELLVVLVLVAIAAGLTALALRDPSAARLEQEAARLSALLEAGRAEARALGLPVRFELGSNTPGEGFRFVGLPTQLKLPQHWLNEDLQAEIDGARALRLGPEPLIGAQRITLRLGEQQVVVATDGLAPFATLTPEPAAGTP</sequence>
<comment type="caution">
    <text evidence="8">The sequence shown here is derived from an EMBL/GenBank/DDBJ whole genome shotgun (WGS) entry which is preliminary data.</text>
</comment>
<keyword evidence="2" id="KW-0488">Methylation</keyword>
<dbReference type="EMBL" id="JABRWJ010000002">
    <property type="protein sequence ID" value="NRF66588.1"/>
    <property type="molecule type" value="Genomic_DNA"/>
</dbReference>
<dbReference type="SUPFAM" id="SSF54523">
    <property type="entry name" value="Pili subunits"/>
    <property type="match status" value="1"/>
</dbReference>
<comment type="subcellular location">
    <subcellularLocation>
        <location evidence="1">Membrane</location>
        <topology evidence="1">Single-pass membrane protein</topology>
    </subcellularLocation>
</comment>
<dbReference type="InterPro" id="IPR045584">
    <property type="entry name" value="Pilin-like"/>
</dbReference>
<dbReference type="Pfam" id="PF07963">
    <property type="entry name" value="N_methyl"/>
    <property type="match status" value="1"/>
</dbReference>
<evidence type="ECO:0000256" key="5">
    <source>
        <dbReference type="ARBA" id="ARBA00023136"/>
    </source>
</evidence>
<dbReference type="InterPro" id="IPR002416">
    <property type="entry name" value="T2SS_protein-GspH"/>
</dbReference>
<feature type="region of interest" description="Disordered" evidence="6">
    <location>
        <begin position="1"/>
        <end position="24"/>
    </location>
</feature>
<dbReference type="RefSeq" id="WP_173121709.1">
    <property type="nucleotide sequence ID" value="NZ_JABRWJ010000002.1"/>
</dbReference>
<protein>
    <submittedName>
        <fullName evidence="8">Prepilin-type N-terminal cleavage/methylation domain-containing protein</fullName>
    </submittedName>
</protein>
<dbReference type="InterPro" id="IPR012902">
    <property type="entry name" value="N_methyl_site"/>
</dbReference>
<dbReference type="PROSITE" id="PS00409">
    <property type="entry name" value="PROKAR_NTER_METHYL"/>
    <property type="match status" value="1"/>
</dbReference>
<keyword evidence="3 7" id="KW-0812">Transmembrane</keyword>
<organism evidence="8 9">
    <name type="scientific">Pseudaquabacterium terrae</name>
    <dbReference type="NCBI Taxonomy" id="2732868"/>
    <lineage>
        <taxon>Bacteria</taxon>
        <taxon>Pseudomonadati</taxon>
        <taxon>Pseudomonadota</taxon>
        <taxon>Betaproteobacteria</taxon>
        <taxon>Burkholderiales</taxon>
        <taxon>Sphaerotilaceae</taxon>
        <taxon>Pseudaquabacterium</taxon>
    </lineage>
</organism>
<evidence type="ECO:0000256" key="1">
    <source>
        <dbReference type="ARBA" id="ARBA00004167"/>
    </source>
</evidence>
<keyword evidence="4 7" id="KW-1133">Transmembrane helix</keyword>
<evidence type="ECO:0000256" key="7">
    <source>
        <dbReference type="SAM" id="Phobius"/>
    </source>
</evidence>